<dbReference type="STRING" id="1810919.A0A3D8R4M7"/>
<keyword evidence="3" id="KW-1185">Reference proteome</keyword>
<dbReference type="RefSeq" id="XP_026600670.1">
    <property type="nucleotide sequence ID" value="XM_026750657.1"/>
</dbReference>
<organism evidence="2 3">
    <name type="scientific">Aspergillus mulundensis</name>
    <dbReference type="NCBI Taxonomy" id="1810919"/>
    <lineage>
        <taxon>Eukaryota</taxon>
        <taxon>Fungi</taxon>
        <taxon>Dikarya</taxon>
        <taxon>Ascomycota</taxon>
        <taxon>Pezizomycotina</taxon>
        <taxon>Eurotiomycetes</taxon>
        <taxon>Eurotiomycetidae</taxon>
        <taxon>Eurotiales</taxon>
        <taxon>Aspergillaceae</taxon>
        <taxon>Aspergillus</taxon>
        <taxon>Aspergillus subgen. Nidulantes</taxon>
    </lineage>
</organism>
<dbReference type="OrthoDB" id="4461203at2759"/>
<dbReference type="Proteomes" id="UP000256690">
    <property type="component" value="Unassembled WGS sequence"/>
</dbReference>
<evidence type="ECO:0000313" key="2">
    <source>
        <dbReference type="EMBL" id="RDW68881.1"/>
    </source>
</evidence>
<dbReference type="GeneID" id="38119011"/>
<accession>A0A3D8R4M7</accession>
<dbReference type="Pfam" id="PF24969">
    <property type="entry name" value="LRR_15"/>
    <property type="match status" value="1"/>
</dbReference>
<dbReference type="AlphaFoldDB" id="A0A3D8R4M7"/>
<evidence type="ECO:0000313" key="3">
    <source>
        <dbReference type="Proteomes" id="UP000256690"/>
    </source>
</evidence>
<reference evidence="2 3" key="1">
    <citation type="journal article" date="2018" name="IMA Fungus">
        <title>IMA Genome-F 9: Draft genome sequence of Annulohypoxylon stygium, Aspergillus mulundensis, Berkeleyomyces basicola (syn. Thielaviopsis basicola), Ceratocystis smalleyi, two Cercospora beticola strains, Coleophoma cylindrospora, Fusarium fracticaudum, Phialophora cf. hyalina, and Morchella septimelata.</title>
        <authorList>
            <person name="Wingfield B.D."/>
            <person name="Bills G.F."/>
            <person name="Dong Y."/>
            <person name="Huang W."/>
            <person name="Nel W.J."/>
            <person name="Swalarsk-Parry B.S."/>
            <person name="Vaghefi N."/>
            <person name="Wilken P.M."/>
            <person name="An Z."/>
            <person name="de Beer Z.W."/>
            <person name="De Vos L."/>
            <person name="Chen L."/>
            <person name="Duong T.A."/>
            <person name="Gao Y."/>
            <person name="Hammerbacher A."/>
            <person name="Kikkert J.R."/>
            <person name="Li Y."/>
            <person name="Li H."/>
            <person name="Li K."/>
            <person name="Li Q."/>
            <person name="Liu X."/>
            <person name="Ma X."/>
            <person name="Naidoo K."/>
            <person name="Pethybridge S.J."/>
            <person name="Sun J."/>
            <person name="Steenkamp E.T."/>
            <person name="van der Nest M.A."/>
            <person name="van Wyk S."/>
            <person name="Wingfield M.J."/>
            <person name="Xiong C."/>
            <person name="Yue Q."/>
            <person name="Zhang X."/>
        </authorList>
    </citation>
    <scope>NUCLEOTIDE SEQUENCE [LARGE SCALE GENOMIC DNA]</scope>
    <source>
        <strain evidence="2 3">DSM 5745</strain>
    </source>
</reference>
<evidence type="ECO:0000259" key="1">
    <source>
        <dbReference type="Pfam" id="PF24969"/>
    </source>
</evidence>
<feature type="domain" description="Leucine-rich repeat" evidence="1">
    <location>
        <begin position="203"/>
        <end position="379"/>
    </location>
</feature>
<gene>
    <name evidence="2" type="ORF">DSM5745_08641</name>
</gene>
<protein>
    <recommendedName>
        <fullName evidence="1">Leucine-rich repeat domain-containing protein</fullName>
    </recommendedName>
</protein>
<dbReference type="EMBL" id="PVWQ01000011">
    <property type="protein sequence ID" value="RDW68881.1"/>
    <property type="molecule type" value="Genomic_DNA"/>
</dbReference>
<sequence>MAEFTSLPNEILILIAESICNRDDRLNLARCSKQLYETLMPVAFSCISVPPSHSLWRISVLVHLLLRKPQYAEAVRILDMGECGDNPFRNFRYKRRLILEALKRVTLTEEALSDWENRLRGNGKYGPGAQHDGWCALLLTTLSSVEVLNIGRGDDTNHHQQMVLDGVLHKKKPFDRLPILRRLREFAMMDSDNPGEHLHFGAGIPLDLVLAFFEIPTMRKLSCYDVFNQGPEIRVSGYSNITHFTIRSSFCQSGFSGLIRACKALKSFVYEHVPSAEPLNLPTLYRSLCIHKETLEKLAIYHEICSWDPQPEDNVFLGSFEKFTSLKSLRLRANNLLSWTEFNEPVLNETELDESESDSRLNNHLWGTIPDGLEDLTIDEFTWCPCVLSLVEVIEDIYRNACPDDKLLDSLRINGRFAKGEKPVTAAQGPDFLLPGAESIGSLLRSSCGGRTSFAMYDSFLEKTYGDGLIPEACYRRLAESLMDVTDLHPSQSAKDNDAIAVSVYVGQGRENSNSEPLTIEHFLYTWVAHRIFDISLLSMEKPAAVIAAHVALILDRVNVPSILWGWTALALLQRDMKFPDIEFVIPDDATAWAVAALVAERYPHCRNPTCMEFDEARMPNADHITVDERRRYHVVGSAHFHAPWRDETYTVTLLRKSETLFWLPDIPRGAPHQNMDVMLSTDSTVPNAGGLVPNGPTGPWSRRYPMRVLNPVSFTESYIWLECRDYERDDRFMELWANMLHELYDDAIFKKCLRPRFMPVWEGYVANRTLEPGRPHPYLPLLDLRDEMIENGELPANLPVADRSMWYFN</sequence>
<dbReference type="InterPro" id="IPR056867">
    <property type="entry name" value="LRR_15"/>
</dbReference>
<comment type="caution">
    <text evidence="2">The sequence shown here is derived from an EMBL/GenBank/DDBJ whole genome shotgun (WGS) entry which is preliminary data.</text>
</comment>
<name>A0A3D8R4M7_9EURO</name>
<proteinExistence type="predicted"/>